<dbReference type="GeneID" id="105422044"/>
<organism evidence="4 6">
    <name type="scientific">Pogonomyrmex barbatus</name>
    <name type="common">red harvester ant</name>
    <dbReference type="NCBI Taxonomy" id="144034"/>
    <lineage>
        <taxon>Eukaryota</taxon>
        <taxon>Metazoa</taxon>
        <taxon>Ecdysozoa</taxon>
        <taxon>Arthropoda</taxon>
        <taxon>Hexapoda</taxon>
        <taxon>Insecta</taxon>
        <taxon>Pterygota</taxon>
        <taxon>Neoptera</taxon>
        <taxon>Endopterygota</taxon>
        <taxon>Hymenoptera</taxon>
        <taxon>Apocrita</taxon>
        <taxon>Aculeata</taxon>
        <taxon>Formicoidea</taxon>
        <taxon>Formicidae</taxon>
        <taxon>Myrmicinae</taxon>
        <taxon>Pogonomyrmex</taxon>
    </lineage>
</organism>
<dbReference type="Gene3D" id="3.10.129.10">
    <property type="entry name" value="Hotdog Thioesterase"/>
    <property type="match status" value="1"/>
</dbReference>
<dbReference type="GO" id="GO:0047617">
    <property type="term" value="F:fatty acyl-CoA hydrolase activity"/>
    <property type="evidence" value="ECO:0007669"/>
    <property type="project" value="InterPro"/>
</dbReference>
<dbReference type="PANTHER" id="PTHR21660:SF1">
    <property type="entry name" value="ACYL-COENZYME A THIOESTERASE 13"/>
    <property type="match status" value="1"/>
</dbReference>
<comment type="similarity">
    <text evidence="1">Belongs to the thioesterase PaaI family.</text>
</comment>
<evidence type="ECO:0000256" key="2">
    <source>
        <dbReference type="ARBA" id="ARBA00022801"/>
    </source>
</evidence>
<dbReference type="RefSeq" id="XP_011629557.1">
    <property type="nucleotide sequence ID" value="XM_011631255.2"/>
</dbReference>
<dbReference type="InterPro" id="IPR006683">
    <property type="entry name" value="Thioestr_dom"/>
</dbReference>
<accession>A0A6I9VM76</accession>
<gene>
    <name evidence="5 6" type="primary">LOC105422044</name>
</gene>
<keyword evidence="4" id="KW-1185">Reference proteome</keyword>
<keyword evidence="2" id="KW-0378">Hydrolase</keyword>
<evidence type="ECO:0000313" key="6">
    <source>
        <dbReference type="RefSeq" id="XP_011629557.1"/>
    </source>
</evidence>
<dbReference type="SUPFAM" id="SSF54637">
    <property type="entry name" value="Thioesterase/thiol ester dehydrase-isomerase"/>
    <property type="match status" value="1"/>
</dbReference>
<dbReference type="PANTHER" id="PTHR21660">
    <property type="entry name" value="THIOESTERASE SUPERFAMILY MEMBER-RELATED"/>
    <property type="match status" value="1"/>
</dbReference>
<dbReference type="KEGG" id="pbar:105422044"/>
<evidence type="ECO:0000313" key="5">
    <source>
        <dbReference type="RefSeq" id="XP_011629555.1"/>
    </source>
</evidence>
<dbReference type="InterPro" id="IPR003736">
    <property type="entry name" value="PAAI_dom"/>
</dbReference>
<dbReference type="NCBIfam" id="TIGR00369">
    <property type="entry name" value="unchar_dom_1"/>
    <property type="match status" value="1"/>
</dbReference>
<reference evidence="5 6" key="1">
    <citation type="submission" date="2025-04" db="UniProtKB">
        <authorList>
            <consortium name="RefSeq"/>
        </authorList>
    </citation>
    <scope>IDENTIFICATION</scope>
</reference>
<name>A0A6I9VM76_9HYME</name>
<dbReference type="AlphaFoldDB" id="A0A6I9VM76"/>
<evidence type="ECO:0000256" key="1">
    <source>
        <dbReference type="ARBA" id="ARBA00008324"/>
    </source>
</evidence>
<dbReference type="InterPro" id="IPR029069">
    <property type="entry name" value="HotDog_dom_sf"/>
</dbReference>
<evidence type="ECO:0000313" key="4">
    <source>
        <dbReference type="Proteomes" id="UP000504615"/>
    </source>
</evidence>
<dbReference type="OrthoDB" id="46529at2759"/>
<evidence type="ECO:0000259" key="3">
    <source>
        <dbReference type="Pfam" id="PF03061"/>
    </source>
</evidence>
<protein>
    <submittedName>
        <fullName evidence="5 6">Acyl-coenzyme A thioesterase 13-like</fullName>
    </submittedName>
</protein>
<dbReference type="Proteomes" id="UP000504615">
    <property type="component" value="Unplaced"/>
</dbReference>
<dbReference type="CDD" id="cd03443">
    <property type="entry name" value="PaaI_thioesterase"/>
    <property type="match status" value="1"/>
</dbReference>
<dbReference type="FunFam" id="3.10.129.10:FF:000033">
    <property type="entry name" value="acyl-coenzyme A thioesterase 13"/>
    <property type="match status" value="1"/>
</dbReference>
<dbReference type="InterPro" id="IPR039298">
    <property type="entry name" value="ACOT13"/>
</dbReference>
<feature type="domain" description="Thioesterase" evidence="3">
    <location>
        <begin position="51"/>
        <end position="126"/>
    </location>
</feature>
<proteinExistence type="inferred from homology"/>
<sequence>MSCKLELVKKVLERVTSKGFARCLKDLQVLSADDGKCKAQFIVTEEHVNLGGFLHGGFTSTLIDCVSTYALITKENSPPGSSVNLNVTFLKAAFPGEIVIVDARTLRVGKNLAFLAVELTKNDGKDIIAHGEHTKYLGPISK</sequence>
<dbReference type="Pfam" id="PF03061">
    <property type="entry name" value="4HBT"/>
    <property type="match status" value="1"/>
</dbReference>
<dbReference type="RefSeq" id="XP_011629555.1">
    <property type="nucleotide sequence ID" value="XM_011631253.2"/>
</dbReference>